<proteinExistence type="predicted"/>
<evidence type="ECO:0008006" key="5">
    <source>
        <dbReference type="Google" id="ProtNLM"/>
    </source>
</evidence>
<evidence type="ECO:0000313" key="1">
    <source>
        <dbReference type="EMBL" id="BBG24993.1"/>
    </source>
</evidence>
<reference evidence="2 3" key="2">
    <citation type="journal article" date="2020" name="Int. J. Syst. Evol. Microbiol.">
        <title>Sulfuracidifex tepidarius gen. nov., sp. nov. and transfer of Sulfolobus metallicus Huber and Stetter 1992 to the genus Sulfuracidifex as Sulfuracidifex metallicus comb. nov.</title>
        <authorList>
            <person name="Itoh T."/>
            <person name="Miura T."/>
            <person name="Sakai H.D."/>
            <person name="Kato S."/>
            <person name="Ohkuma M."/>
            <person name="Takashina T."/>
        </authorList>
    </citation>
    <scope>NUCLEOTIDE SEQUENCE</scope>
    <source>
        <strain evidence="1 3">IC-006</strain>
        <strain evidence="2">IC-007</strain>
    </source>
</reference>
<accession>A0A510E6W4</accession>
<evidence type="ECO:0000313" key="2">
    <source>
        <dbReference type="EMBL" id="BBG27778.1"/>
    </source>
</evidence>
<organism evidence="2 4">
    <name type="scientific">Sulfuracidifex tepidarius</name>
    <dbReference type="NCBI Taxonomy" id="1294262"/>
    <lineage>
        <taxon>Archaea</taxon>
        <taxon>Thermoproteota</taxon>
        <taxon>Thermoprotei</taxon>
        <taxon>Sulfolobales</taxon>
        <taxon>Sulfolobaceae</taxon>
        <taxon>Sulfuracidifex</taxon>
    </lineage>
</organism>
<dbReference type="Proteomes" id="UP000325030">
    <property type="component" value="Chromosome"/>
</dbReference>
<name>A0A510E6W4_9CREN</name>
<accession>A0A510DXP6</accession>
<dbReference type="KEGG" id="step:IC006_2327"/>
<keyword evidence="3" id="KW-1185">Reference proteome</keyword>
<dbReference type="Proteomes" id="UP000322983">
    <property type="component" value="Chromosome"/>
</dbReference>
<evidence type="ECO:0000313" key="4">
    <source>
        <dbReference type="Proteomes" id="UP000325030"/>
    </source>
</evidence>
<dbReference type="EMBL" id="AP018930">
    <property type="protein sequence ID" value="BBG27778.1"/>
    <property type="molecule type" value="Genomic_DNA"/>
</dbReference>
<dbReference type="GO" id="GO:0006355">
    <property type="term" value="P:regulation of DNA-templated transcription"/>
    <property type="evidence" value="ECO:0007669"/>
    <property type="project" value="InterPro"/>
</dbReference>
<dbReference type="AlphaFoldDB" id="A0A510E6W4"/>
<dbReference type="InterPro" id="IPR010985">
    <property type="entry name" value="Ribbon_hlx_hlx"/>
</dbReference>
<sequence length="41" mass="5022">MRIITVKVPEDLYEKMRKHKEINWSEIIRNAIKLLLPFNLK</sequence>
<evidence type="ECO:0000313" key="3">
    <source>
        <dbReference type="Proteomes" id="UP000322983"/>
    </source>
</evidence>
<protein>
    <recommendedName>
        <fullName evidence="5">Ribbon-helix-helix protein CopG domain-containing protein</fullName>
    </recommendedName>
</protein>
<reference evidence="4" key="1">
    <citation type="submission" date="2018-09" db="EMBL/GenBank/DDBJ databases">
        <title>Complete Genome Sequencing of Sulfolobus sp. JCM 16834.</title>
        <authorList>
            <person name="Kato S."/>
            <person name="Itoh T."/>
            <person name="Ohkuma M."/>
        </authorList>
    </citation>
    <scope>NUCLEOTIDE SEQUENCE [LARGE SCALE GENOMIC DNA]</scope>
    <source>
        <strain evidence="4">IC-007</strain>
    </source>
</reference>
<dbReference type="EMBL" id="AP018929">
    <property type="protein sequence ID" value="BBG24993.1"/>
    <property type="molecule type" value="Genomic_DNA"/>
</dbReference>
<gene>
    <name evidence="1" type="ORF">IC006_2327</name>
    <name evidence="2" type="ORF">IC007_2332</name>
</gene>
<dbReference type="SUPFAM" id="SSF47598">
    <property type="entry name" value="Ribbon-helix-helix"/>
    <property type="match status" value="1"/>
</dbReference>